<evidence type="ECO:0000256" key="1">
    <source>
        <dbReference type="SAM" id="Phobius"/>
    </source>
</evidence>
<keyword evidence="1" id="KW-0812">Transmembrane</keyword>
<name>Q97LQ0_CLOAB</name>
<accession>Q97LQ0</accession>
<dbReference type="RefSeq" id="WP_010963826.1">
    <property type="nucleotide sequence ID" value="NC_003030.1"/>
</dbReference>
<dbReference type="OrthoDB" id="9816434at2"/>
<gene>
    <name evidence="3" type="ordered locus">CA_C0504</name>
</gene>
<evidence type="ECO:0000313" key="3">
    <source>
        <dbReference type="EMBL" id="AAK78484.1"/>
    </source>
</evidence>
<dbReference type="PROSITE" id="PS50006">
    <property type="entry name" value="FHA_DOMAIN"/>
    <property type="match status" value="1"/>
</dbReference>
<dbReference type="PANTHER" id="PTHR23308">
    <property type="entry name" value="NUCLEAR INHIBITOR OF PROTEIN PHOSPHATASE-1"/>
    <property type="match status" value="1"/>
</dbReference>
<organism evidence="3 4">
    <name type="scientific">Clostridium acetobutylicum (strain ATCC 824 / DSM 792 / JCM 1419 / IAM 19013 / LMG 5710 / NBRC 13948 / NRRL B-527 / VKM B-1787 / 2291 / W)</name>
    <dbReference type="NCBI Taxonomy" id="272562"/>
    <lineage>
        <taxon>Bacteria</taxon>
        <taxon>Bacillati</taxon>
        <taxon>Bacillota</taxon>
        <taxon>Clostridia</taxon>
        <taxon>Eubacteriales</taxon>
        <taxon>Clostridiaceae</taxon>
        <taxon>Clostridium</taxon>
    </lineage>
</organism>
<dbReference type="InterPro" id="IPR050923">
    <property type="entry name" value="Cell_Proc_Reg/RNA_Proc"/>
</dbReference>
<evidence type="ECO:0000313" key="4">
    <source>
        <dbReference type="Proteomes" id="UP000000814"/>
    </source>
</evidence>
<protein>
    <submittedName>
        <fullName evidence="3">FHA-domain containing secreted protein</fullName>
    </submittedName>
</protein>
<proteinExistence type="predicted"/>
<reference evidence="3 4" key="1">
    <citation type="journal article" date="2001" name="J. Bacteriol.">
        <title>Genome sequence and comparative analysis of the solvent-producing bacterium Clostridium acetobutylicum.</title>
        <authorList>
            <person name="Nolling J."/>
            <person name="Breton G."/>
            <person name="Omelchenko M.V."/>
            <person name="Makarova K.S."/>
            <person name="Zeng Q."/>
            <person name="Gibson R."/>
            <person name="Lee H.M."/>
            <person name="Dubois J."/>
            <person name="Qiu D."/>
            <person name="Hitti J."/>
            <person name="Wolf Y.I."/>
            <person name="Tatusov R.L."/>
            <person name="Sabathe F."/>
            <person name="Doucette-Stamm L."/>
            <person name="Soucaille P."/>
            <person name="Daly M.J."/>
            <person name="Bennett G.N."/>
            <person name="Koonin E.V."/>
            <person name="Smith D.R."/>
        </authorList>
    </citation>
    <scope>NUCLEOTIDE SEQUENCE [LARGE SCALE GENOMIC DNA]</scope>
    <source>
        <strain evidence="4">ATCC 824 / DSM 792 / JCM 1419 / LMG 5710 / VKM B-1787</strain>
    </source>
</reference>
<dbReference type="eggNOG" id="COG1716">
    <property type="taxonomic scope" value="Bacteria"/>
</dbReference>
<evidence type="ECO:0000259" key="2">
    <source>
        <dbReference type="PROSITE" id="PS50006"/>
    </source>
</evidence>
<dbReference type="SMART" id="SM00240">
    <property type="entry name" value="FHA"/>
    <property type="match status" value="1"/>
</dbReference>
<dbReference type="Gene3D" id="2.60.200.20">
    <property type="match status" value="1"/>
</dbReference>
<feature type="domain" description="FHA" evidence="2">
    <location>
        <begin position="87"/>
        <end position="136"/>
    </location>
</feature>
<dbReference type="KEGG" id="cac:CA_C0504"/>
<dbReference type="PIR" id="A96962">
    <property type="entry name" value="A96962"/>
</dbReference>
<dbReference type="InterPro" id="IPR008984">
    <property type="entry name" value="SMAD_FHA_dom_sf"/>
</dbReference>
<dbReference type="Proteomes" id="UP000000814">
    <property type="component" value="Chromosome"/>
</dbReference>
<feature type="transmembrane region" description="Helical" evidence="1">
    <location>
        <begin position="23"/>
        <end position="44"/>
    </location>
</feature>
<keyword evidence="1" id="KW-1133">Transmembrane helix</keyword>
<dbReference type="AlphaFoldDB" id="Q97LQ0"/>
<dbReference type="GeneID" id="44997013"/>
<keyword evidence="4" id="KW-1185">Reference proteome</keyword>
<dbReference type="STRING" id="272562.CA_C0504"/>
<keyword evidence="1" id="KW-0472">Membrane</keyword>
<sequence length="159" mass="17668">MVSVYNISSLAVIGASLSNMSTIFKFVIIAIVYLIIFTAFKIMYKDMKNGDKRPAASRKRTFGLEVLEPGMNKTIRRGSVVPVSREITIGRKDDNSIMLNEGYVSGHHARVYLRNNQYILEDLNSTNGTVLNGQKIKSKAYIKSGDEIKIGSSLFKVIG</sequence>
<dbReference type="EMBL" id="AE001437">
    <property type="protein sequence ID" value="AAK78484.1"/>
    <property type="molecule type" value="Genomic_DNA"/>
</dbReference>
<dbReference type="HOGENOM" id="CLU_131367_1_1_9"/>
<dbReference type="InterPro" id="IPR000253">
    <property type="entry name" value="FHA_dom"/>
</dbReference>
<dbReference type="SUPFAM" id="SSF49879">
    <property type="entry name" value="SMAD/FHA domain"/>
    <property type="match status" value="1"/>
</dbReference>
<dbReference type="Pfam" id="PF00498">
    <property type="entry name" value="FHA"/>
    <property type="match status" value="1"/>
</dbReference>
<dbReference type="PATRIC" id="fig|272562.8.peg.703"/>